<dbReference type="RefSeq" id="WP_200585836.1">
    <property type="nucleotide sequence ID" value="NZ_JAEHFY010000010.1"/>
</dbReference>
<dbReference type="Gene3D" id="3.30.1330.40">
    <property type="entry name" value="RutC-like"/>
    <property type="match status" value="1"/>
</dbReference>
<comment type="caution">
    <text evidence="1">The sequence shown here is derived from an EMBL/GenBank/DDBJ whole genome shotgun (WGS) entry which is preliminary data.</text>
</comment>
<dbReference type="CDD" id="cd06154">
    <property type="entry name" value="YjgF_YER057c_UK114_like_6"/>
    <property type="match status" value="1"/>
</dbReference>
<sequence>MNQRKNYTTGSEWEEIIGYCRAVKVGNTIEIAGTTATKDSDGNNLTTLFDQTKAILEKLKQVLIGADASLENVVRTRMFITDISLWEQAAKAHGLFFKDIKPVTTMVEVRKLIDPDMLIEMEMTAIL</sequence>
<protein>
    <submittedName>
        <fullName evidence="1">RidA family protein</fullName>
    </submittedName>
</protein>
<organism evidence="1 2">
    <name type="scientific">Pedobacter segetis</name>
    <dbReference type="NCBI Taxonomy" id="2793069"/>
    <lineage>
        <taxon>Bacteria</taxon>
        <taxon>Pseudomonadati</taxon>
        <taxon>Bacteroidota</taxon>
        <taxon>Sphingobacteriia</taxon>
        <taxon>Sphingobacteriales</taxon>
        <taxon>Sphingobacteriaceae</taxon>
        <taxon>Pedobacter</taxon>
    </lineage>
</organism>
<gene>
    <name evidence="1" type="ORF">I5M32_08675</name>
</gene>
<evidence type="ECO:0000313" key="2">
    <source>
        <dbReference type="Proteomes" id="UP000660024"/>
    </source>
</evidence>
<dbReference type="EMBL" id="JAEHFY010000010">
    <property type="protein sequence ID" value="MBK0383032.1"/>
    <property type="molecule type" value="Genomic_DNA"/>
</dbReference>
<evidence type="ECO:0000313" key="1">
    <source>
        <dbReference type="EMBL" id="MBK0383032.1"/>
    </source>
</evidence>
<dbReference type="InterPro" id="IPR006175">
    <property type="entry name" value="YjgF/YER057c/UK114"/>
</dbReference>
<dbReference type="InterPro" id="IPR035959">
    <property type="entry name" value="RutC-like_sf"/>
</dbReference>
<reference evidence="1 2" key="1">
    <citation type="submission" date="2020-12" db="EMBL/GenBank/DDBJ databases">
        <title>Bacterial novel species Pedobacter sp. SD-b isolated from soil.</title>
        <authorList>
            <person name="Jung H.-Y."/>
        </authorList>
    </citation>
    <scope>NUCLEOTIDE SEQUENCE [LARGE SCALE GENOMIC DNA]</scope>
    <source>
        <strain evidence="1 2">SD-b</strain>
    </source>
</reference>
<keyword evidence="2" id="KW-1185">Reference proteome</keyword>
<dbReference type="PANTHER" id="PTHR43857:SF1">
    <property type="entry name" value="YJGH FAMILY PROTEIN"/>
    <property type="match status" value="1"/>
</dbReference>
<dbReference type="Proteomes" id="UP000660024">
    <property type="component" value="Unassembled WGS sequence"/>
</dbReference>
<dbReference type="SUPFAM" id="SSF55298">
    <property type="entry name" value="YjgF-like"/>
    <property type="match status" value="1"/>
</dbReference>
<name>A0ABS1BJG3_9SPHI</name>
<dbReference type="Pfam" id="PF01042">
    <property type="entry name" value="Ribonuc_L-PSP"/>
    <property type="match status" value="1"/>
</dbReference>
<dbReference type="PANTHER" id="PTHR43857">
    <property type="entry name" value="BLR7761 PROTEIN"/>
    <property type="match status" value="1"/>
</dbReference>
<accession>A0ABS1BJG3</accession>
<proteinExistence type="predicted"/>